<evidence type="ECO:0000313" key="2">
    <source>
        <dbReference type="Proteomes" id="UP000219338"/>
    </source>
</evidence>
<protein>
    <submittedName>
        <fullName evidence="1">Uncharacterized protein</fullName>
    </submittedName>
</protein>
<evidence type="ECO:0000313" key="1">
    <source>
        <dbReference type="EMBL" id="SJL18259.1"/>
    </source>
</evidence>
<reference evidence="2" key="1">
    <citation type="journal article" date="2017" name="Nat. Ecol. Evol.">
        <title>Genome expansion and lineage-specific genetic innovations in the forest pathogenic fungi Armillaria.</title>
        <authorList>
            <person name="Sipos G."/>
            <person name="Prasanna A.N."/>
            <person name="Walter M.C."/>
            <person name="O'Connor E."/>
            <person name="Balint B."/>
            <person name="Krizsan K."/>
            <person name="Kiss B."/>
            <person name="Hess J."/>
            <person name="Varga T."/>
            <person name="Slot J."/>
            <person name="Riley R."/>
            <person name="Boka B."/>
            <person name="Rigling D."/>
            <person name="Barry K."/>
            <person name="Lee J."/>
            <person name="Mihaltcheva S."/>
            <person name="LaButti K."/>
            <person name="Lipzen A."/>
            <person name="Waldron R."/>
            <person name="Moloney N.M."/>
            <person name="Sperisen C."/>
            <person name="Kredics L."/>
            <person name="Vagvoelgyi C."/>
            <person name="Patrignani A."/>
            <person name="Fitzpatrick D."/>
            <person name="Nagy I."/>
            <person name="Doyle S."/>
            <person name="Anderson J.B."/>
            <person name="Grigoriev I.V."/>
            <person name="Gueldener U."/>
            <person name="Muensterkoetter M."/>
            <person name="Nagy L.G."/>
        </authorList>
    </citation>
    <scope>NUCLEOTIDE SEQUENCE [LARGE SCALE GENOMIC DNA]</scope>
    <source>
        <strain evidence="2">C18/9</strain>
    </source>
</reference>
<keyword evidence="2" id="KW-1185">Reference proteome</keyword>
<accession>A0A284SBC1</accession>
<sequence>MAPAWLVLFEASHNPLYVSDGPLSTSYRPPKSLPGIIVAVPMRSLLLGCTCRLGLGISARAAYTLSFCGSREFVHLGLLHTADNFARIKRCVFEEPREPWVSAFVISPVADSPKLLIRWLLSAQELERADVGTDDEAHARKGIEVLTRWASIFFVVNRSDLQLVAGLQVGPMGLFGFYARYIVPGYTASGYPSDDTSSSRAKTPCWKSNREDVTGCWSRIQSTSTITATDFDFVQLESSIRLNISHCCGPCAPPHGGDNDSPTLQVPVIVASNLKLATPKKPCWTMLSDESILHRVVPLATKEYHLGRLCLMIVYEVD</sequence>
<name>A0A284SBC1_ARMOS</name>
<dbReference type="STRING" id="47428.A0A284SBC1"/>
<proteinExistence type="predicted"/>
<gene>
    <name evidence="1" type="ORF">ARMOST_21844</name>
</gene>
<organism evidence="1 2">
    <name type="scientific">Armillaria ostoyae</name>
    <name type="common">Armillaria root rot fungus</name>
    <dbReference type="NCBI Taxonomy" id="47428"/>
    <lineage>
        <taxon>Eukaryota</taxon>
        <taxon>Fungi</taxon>
        <taxon>Dikarya</taxon>
        <taxon>Basidiomycota</taxon>
        <taxon>Agaricomycotina</taxon>
        <taxon>Agaricomycetes</taxon>
        <taxon>Agaricomycetidae</taxon>
        <taxon>Agaricales</taxon>
        <taxon>Marasmiineae</taxon>
        <taxon>Physalacriaceae</taxon>
        <taxon>Armillaria</taxon>
    </lineage>
</organism>
<dbReference type="Proteomes" id="UP000219338">
    <property type="component" value="Unassembled WGS sequence"/>
</dbReference>
<dbReference type="OrthoDB" id="526316at2759"/>
<dbReference type="AlphaFoldDB" id="A0A284SBC1"/>
<dbReference type="EMBL" id="FUEG01000056">
    <property type="protein sequence ID" value="SJL18259.1"/>
    <property type="molecule type" value="Genomic_DNA"/>
</dbReference>